<dbReference type="AlphaFoldDB" id="A0AAN6MS06"/>
<evidence type="ECO:0000256" key="3">
    <source>
        <dbReference type="ARBA" id="ARBA00023163"/>
    </source>
</evidence>
<feature type="compositionally biased region" description="Low complexity" evidence="5">
    <location>
        <begin position="182"/>
        <end position="192"/>
    </location>
</feature>
<evidence type="ECO:0000256" key="5">
    <source>
        <dbReference type="SAM" id="MobiDB-lite"/>
    </source>
</evidence>
<dbReference type="PANTHER" id="PTHR31069">
    <property type="entry name" value="OLEATE-ACTIVATED TRANSCRIPTION FACTOR 1-RELATED"/>
    <property type="match status" value="1"/>
</dbReference>
<evidence type="ECO:0000313" key="7">
    <source>
        <dbReference type="EMBL" id="KAK3904928.1"/>
    </source>
</evidence>
<dbReference type="Pfam" id="PF00172">
    <property type="entry name" value="Zn_clus"/>
    <property type="match status" value="1"/>
</dbReference>
<dbReference type="GO" id="GO:0003677">
    <property type="term" value="F:DNA binding"/>
    <property type="evidence" value="ECO:0007669"/>
    <property type="project" value="UniProtKB-KW"/>
</dbReference>
<reference evidence="7" key="1">
    <citation type="journal article" date="2023" name="Mol. Phylogenet. Evol.">
        <title>Genome-scale phylogeny and comparative genomics of the fungal order Sordariales.</title>
        <authorList>
            <person name="Hensen N."/>
            <person name="Bonometti L."/>
            <person name="Westerberg I."/>
            <person name="Brannstrom I.O."/>
            <person name="Guillou S."/>
            <person name="Cros-Aarteil S."/>
            <person name="Calhoun S."/>
            <person name="Haridas S."/>
            <person name="Kuo A."/>
            <person name="Mondo S."/>
            <person name="Pangilinan J."/>
            <person name="Riley R."/>
            <person name="LaButti K."/>
            <person name="Andreopoulos B."/>
            <person name="Lipzen A."/>
            <person name="Chen C."/>
            <person name="Yan M."/>
            <person name="Daum C."/>
            <person name="Ng V."/>
            <person name="Clum A."/>
            <person name="Steindorff A."/>
            <person name="Ohm R.A."/>
            <person name="Martin F."/>
            <person name="Silar P."/>
            <person name="Natvig D.O."/>
            <person name="Lalanne C."/>
            <person name="Gautier V."/>
            <person name="Ament-Velasquez S.L."/>
            <person name="Kruys A."/>
            <person name="Hutchinson M.I."/>
            <person name="Powell A.J."/>
            <person name="Barry K."/>
            <person name="Miller A.N."/>
            <person name="Grigoriev I.V."/>
            <person name="Debuchy R."/>
            <person name="Gladieux P."/>
            <person name="Hiltunen Thoren M."/>
            <person name="Johannesson H."/>
        </authorList>
    </citation>
    <scope>NUCLEOTIDE SEQUENCE</scope>
    <source>
        <strain evidence="7">CBS 103.79</strain>
    </source>
</reference>
<keyword evidence="1" id="KW-0805">Transcription regulation</keyword>
<dbReference type="GO" id="GO:0008270">
    <property type="term" value="F:zinc ion binding"/>
    <property type="evidence" value="ECO:0007669"/>
    <property type="project" value="InterPro"/>
</dbReference>
<keyword evidence="2" id="KW-0238">DNA-binding</keyword>
<dbReference type="GO" id="GO:0000981">
    <property type="term" value="F:DNA-binding transcription factor activity, RNA polymerase II-specific"/>
    <property type="evidence" value="ECO:0007669"/>
    <property type="project" value="InterPro"/>
</dbReference>
<keyword evidence="3" id="KW-0804">Transcription</keyword>
<dbReference type="SMART" id="SM00066">
    <property type="entry name" value="GAL4"/>
    <property type="match status" value="1"/>
</dbReference>
<dbReference type="InterPro" id="IPR036864">
    <property type="entry name" value="Zn2-C6_fun-type_DNA-bd_sf"/>
</dbReference>
<dbReference type="PANTHER" id="PTHR31069:SF32">
    <property type="entry name" value="ARGININE METABOLISM REGULATION PROTEIN II"/>
    <property type="match status" value="1"/>
</dbReference>
<dbReference type="InterPro" id="IPR001138">
    <property type="entry name" value="Zn2Cys6_DnaBD"/>
</dbReference>
<evidence type="ECO:0000256" key="1">
    <source>
        <dbReference type="ARBA" id="ARBA00023015"/>
    </source>
</evidence>
<dbReference type="InterPro" id="IPR050675">
    <property type="entry name" value="OAF3"/>
</dbReference>
<evidence type="ECO:0000256" key="4">
    <source>
        <dbReference type="ARBA" id="ARBA00023242"/>
    </source>
</evidence>
<evidence type="ECO:0000259" key="6">
    <source>
        <dbReference type="PROSITE" id="PS50048"/>
    </source>
</evidence>
<dbReference type="EMBL" id="MU855378">
    <property type="protein sequence ID" value="KAK3904928.1"/>
    <property type="molecule type" value="Genomic_DNA"/>
</dbReference>
<comment type="caution">
    <text evidence="7">The sequence shown here is derived from an EMBL/GenBank/DDBJ whole genome shotgun (WGS) entry which is preliminary data.</text>
</comment>
<keyword evidence="8" id="KW-1185">Reference proteome</keyword>
<feature type="compositionally biased region" description="Basic and acidic residues" evidence="5">
    <location>
        <begin position="143"/>
        <end position="163"/>
    </location>
</feature>
<dbReference type="Gene3D" id="4.10.240.10">
    <property type="entry name" value="Zn(2)-C6 fungal-type DNA-binding domain"/>
    <property type="match status" value="1"/>
</dbReference>
<feature type="region of interest" description="Disordered" evidence="5">
    <location>
        <begin position="182"/>
        <end position="211"/>
    </location>
</feature>
<feature type="compositionally biased region" description="Pro residues" evidence="5">
    <location>
        <begin position="8"/>
        <end position="19"/>
    </location>
</feature>
<reference evidence="7" key="2">
    <citation type="submission" date="2023-05" db="EMBL/GenBank/DDBJ databases">
        <authorList>
            <consortium name="Lawrence Berkeley National Laboratory"/>
            <person name="Steindorff A."/>
            <person name="Hensen N."/>
            <person name="Bonometti L."/>
            <person name="Westerberg I."/>
            <person name="Brannstrom I.O."/>
            <person name="Guillou S."/>
            <person name="Cros-Aarteil S."/>
            <person name="Calhoun S."/>
            <person name="Haridas S."/>
            <person name="Kuo A."/>
            <person name="Mondo S."/>
            <person name="Pangilinan J."/>
            <person name="Riley R."/>
            <person name="Labutti K."/>
            <person name="Andreopoulos B."/>
            <person name="Lipzen A."/>
            <person name="Chen C."/>
            <person name="Yanf M."/>
            <person name="Daum C."/>
            <person name="Ng V."/>
            <person name="Clum A."/>
            <person name="Ohm R."/>
            <person name="Martin F."/>
            <person name="Silar P."/>
            <person name="Natvig D."/>
            <person name="Lalanne C."/>
            <person name="Gautier V."/>
            <person name="Ament-Velasquez S.L."/>
            <person name="Kruys A."/>
            <person name="Hutchinson M.I."/>
            <person name="Powell A.J."/>
            <person name="Barry K."/>
            <person name="Miller A.N."/>
            <person name="Grigoriev I.V."/>
            <person name="Debuchy R."/>
            <person name="Gladieux P."/>
            <person name="Thoren M.H."/>
            <person name="Johannesson H."/>
        </authorList>
    </citation>
    <scope>NUCLEOTIDE SEQUENCE</scope>
    <source>
        <strain evidence="7">CBS 103.79</strain>
    </source>
</reference>
<dbReference type="CDD" id="cd00067">
    <property type="entry name" value="GAL4"/>
    <property type="match status" value="1"/>
</dbReference>
<keyword evidence="4" id="KW-0539">Nucleus</keyword>
<dbReference type="SUPFAM" id="SSF57701">
    <property type="entry name" value="Zn2/Cys6 DNA-binding domain"/>
    <property type="match status" value="1"/>
</dbReference>
<evidence type="ECO:0000256" key="2">
    <source>
        <dbReference type="ARBA" id="ARBA00023125"/>
    </source>
</evidence>
<proteinExistence type="predicted"/>
<feature type="region of interest" description="Disordered" evidence="5">
    <location>
        <begin position="1"/>
        <end position="27"/>
    </location>
</feature>
<accession>A0AAN6MS06</accession>
<sequence length="211" mass="23013">MDDGHDLQPPPPLCPPPSAPTATTTATADDEAGLARLMGSMQPRHRRQQYVFRPARQFRRAANKFACFKCQKKKTTCDGARPTCGECIQRSEIRCRYPYVPRREEARATGYQQQQQPPTGMKLMEGNRSPGARSSSSSMQPTGRERRDPLLGYYTRREEEEAPRSFGDIDALLAAPFLAGEGAASEAGAASEVGLTVGEEDEGEGFGDGLG</sequence>
<organism evidence="7 8">
    <name type="scientific">Staphylotrichum tortipilum</name>
    <dbReference type="NCBI Taxonomy" id="2831512"/>
    <lineage>
        <taxon>Eukaryota</taxon>
        <taxon>Fungi</taxon>
        <taxon>Dikarya</taxon>
        <taxon>Ascomycota</taxon>
        <taxon>Pezizomycotina</taxon>
        <taxon>Sordariomycetes</taxon>
        <taxon>Sordariomycetidae</taxon>
        <taxon>Sordariales</taxon>
        <taxon>Chaetomiaceae</taxon>
        <taxon>Staphylotrichum</taxon>
    </lineage>
</organism>
<feature type="region of interest" description="Disordered" evidence="5">
    <location>
        <begin position="105"/>
        <end position="164"/>
    </location>
</feature>
<dbReference type="PROSITE" id="PS50048">
    <property type="entry name" value="ZN2_CY6_FUNGAL_2"/>
    <property type="match status" value="1"/>
</dbReference>
<feature type="domain" description="Zn(2)-C6 fungal-type" evidence="6">
    <location>
        <begin position="66"/>
        <end position="97"/>
    </location>
</feature>
<gene>
    <name evidence="7" type="ORF">C8A05DRAFT_31286</name>
</gene>
<evidence type="ECO:0000313" key="8">
    <source>
        <dbReference type="Proteomes" id="UP001303889"/>
    </source>
</evidence>
<protein>
    <recommendedName>
        <fullName evidence="6">Zn(2)-C6 fungal-type domain-containing protein</fullName>
    </recommendedName>
</protein>
<dbReference type="Proteomes" id="UP001303889">
    <property type="component" value="Unassembled WGS sequence"/>
</dbReference>
<name>A0AAN6MS06_9PEZI</name>